<proteinExistence type="predicted"/>
<dbReference type="SUPFAM" id="SSF47095">
    <property type="entry name" value="HMG-box"/>
    <property type="match status" value="2"/>
</dbReference>
<gene>
    <name evidence="4" type="ORF">CDEST_02851</name>
</gene>
<feature type="compositionally biased region" description="Basic and acidic residues" evidence="2">
    <location>
        <begin position="193"/>
        <end position="205"/>
    </location>
</feature>
<dbReference type="KEGG" id="cdet:87939354"/>
<evidence type="ECO:0000256" key="2">
    <source>
        <dbReference type="SAM" id="MobiDB-lite"/>
    </source>
</evidence>
<keyword evidence="5" id="KW-1185">Reference proteome</keyword>
<evidence type="ECO:0000313" key="4">
    <source>
        <dbReference type="EMBL" id="WQF77837.1"/>
    </source>
</evidence>
<dbReference type="GO" id="GO:0005634">
    <property type="term" value="C:nucleus"/>
    <property type="evidence" value="ECO:0007669"/>
    <property type="project" value="UniProtKB-UniRule"/>
</dbReference>
<reference evidence="5" key="1">
    <citation type="journal article" date="2023" name="bioRxiv">
        <title>Complete genome of the Medicago anthracnose fungus, Colletotrichum destructivum, reveals a mini-chromosome-like region within a core chromosome.</title>
        <authorList>
            <person name="Lapalu N."/>
            <person name="Simon A."/>
            <person name="Lu A."/>
            <person name="Plaumann P.-L."/>
            <person name="Amselem J."/>
            <person name="Pigne S."/>
            <person name="Auger A."/>
            <person name="Koch C."/>
            <person name="Dallery J.-F."/>
            <person name="O'Connell R.J."/>
        </authorList>
    </citation>
    <scope>NUCLEOTIDE SEQUENCE [LARGE SCALE GENOMIC DNA]</scope>
    <source>
        <strain evidence="5">CBS 520.97</strain>
    </source>
</reference>
<dbReference type="InterPro" id="IPR009071">
    <property type="entry name" value="HMG_box_dom"/>
</dbReference>
<evidence type="ECO:0000259" key="3">
    <source>
        <dbReference type="PROSITE" id="PS50118"/>
    </source>
</evidence>
<dbReference type="Pfam" id="PF09011">
    <property type="entry name" value="HMG_box_2"/>
    <property type="match status" value="1"/>
</dbReference>
<keyword evidence="1" id="KW-0539">Nucleus</keyword>
<dbReference type="InterPro" id="IPR036910">
    <property type="entry name" value="HMG_box_dom_sf"/>
</dbReference>
<sequence>MVSLEAVGVDYARSVLTTQELQGSKVKQTRRSAQFESHALISRSPFCQHHRRHFWNSHNWFSALQTKHRSRFVPLVRSFGALHPEPHRDFDARYKAHLNPLHSANISKMLTGIRRAAAQRLLIRTAFLAGPRTQPLFRVTCRNFSTSRWACLPAAKASSTTTETKKALKAKAGAATKEKAPSKTKAKAATNAPKEKKKADKKKELTPEQMQKLKIEAQKVKVKEQKKLALLPNPKKLPNSAWTVYITERANDPELAIDLESRAKLNSESYKNLSSYELQRLEEKAKENRLANIATYKAWVESHTPIAVAEANRARANIRRITGRRAPRPIHDERQPKRLSTAFIMFVKARWDTGDFFGVDPVVANRQISEQWNALPESEREPYKQLAKADYERWERDSFHTLGRVIVKS</sequence>
<evidence type="ECO:0000313" key="5">
    <source>
        <dbReference type="Proteomes" id="UP001322277"/>
    </source>
</evidence>
<dbReference type="GeneID" id="87939354"/>
<dbReference type="EMBL" id="CP137306">
    <property type="protein sequence ID" value="WQF77837.1"/>
    <property type="molecule type" value="Genomic_DNA"/>
</dbReference>
<protein>
    <submittedName>
        <fullName evidence="4">High mobility group box domain-containing protein</fullName>
    </submittedName>
</protein>
<keyword evidence="1" id="KW-0238">DNA-binding</keyword>
<name>A0AAX4I3X4_9PEZI</name>
<dbReference type="Proteomes" id="UP001322277">
    <property type="component" value="Chromosome 2"/>
</dbReference>
<feature type="domain" description="HMG box" evidence="3">
    <location>
        <begin position="336"/>
        <end position="397"/>
    </location>
</feature>
<dbReference type="PROSITE" id="PS50118">
    <property type="entry name" value="HMG_BOX_2"/>
    <property type="match status" value="1"/>
</dbReference>
<dbReference type="Gene3D" id="1.10.30.10">
    <property type="entry name" value="High mobility group box domain"/>
    <property type="match status" value="2"/>
</dbReference>
<organism evidence="4 5">
    <name type="scientific">Colletotrichum destructivum</name>
    <dbReference type="NCBI Taxonomy" id="34406"/>
    <lineage>
        <taxon>Eukaryota</taxon>
        <taxon>Fungi</taxon>
        <taxon>Dikarya</taxon>
        <taxon>Ascomycota</taxon>
        <taxon>Pezizomycotina</taxon>
        <taxon>Sordariomycetes</taxon>
        <taxon>Hypocreomycetidae</taxon>
        <taxon>Glomerellales</taxon>
        <taxon>Glomerellaceae</taxon>
        <taxon>Colletotrichum</taxon>
        <taxon>Colletotrichum destructivum species complex</taxon>
    </lineage>
</organism>
<dbReference type="GO" id="GO:0003677">
    <property type="term" value="F:DNA binding"/>
    <property type="evidence" value="ECO:0007669"/>
    <property type="project" value="UniProtKB-UniRule"/>
</dbReference>
<evidence type="ECO:0000256" key="1">
    <source>
        <dbReference type="PROSITE-ProRule" id="PRU00267"/>
    </source>
</evidence>
<dbReference type="CDD" id="cd00084">
    <property type="entry name" value="HMG-box_SF"/>
    <property type="match status" value="1"/>
</dbReference>
<feature type="DNA-binding region" description="HMG box" evidence="1">
    <location>
        <begin position="336"/>
        <end position="397"/>
    </location>
</feature>
<feature type="region of interest" description="Disordered" evidence="2">
    <location>
        <begin position="160"/>
        <end position="205"/>
    </location>
</feature>
<dbReference type="RefSeq" id="XP_062775061.1">
    <property type="nucleotide sequence ID" value="XM_062919010.1"/>
</dbReference>
<dbReference type="AlphaFoldDB" id="A0AAX4I3X4"/>
<dbReference type="SMART" id="SM00398">
    <property type="entry name" value="HMG"/>
    <property type="match status" value="2"/>
</dbReference>
<accession>A0AAX4I3X4</accession>